<comment type="caution">
    <text evidence="7">The sequence shown here is derived from an EMBL/GenBank/DDBJ whole genome shotgun (WGS) entry which is preliminary data.</text>
</comment>
<dbReference type="PANTHER" id="PTHR23513:SF11">
    <property type="entry name" value="STAPHYLOFERRIN A TRANSPORTER"/>
    <property type="match status" value="1"/>
</dbReference>
<dbReference type="PANTHER" id="PTHR23513">
    <property type="entry name" value="INTEGRAL MEMBRANE EFFLUX PROTEIN-RELATED"/>
    <property type="match status" value="1"/>
</dbReference>
<evidence type="ECO:0000313" key="8">
    <source>
        <dbReference type="Proteomes" id="UP000281726"/>
    </source>
</evidence>
<reference evidence="7 8" key="1">
    <citation type="journal article" date="2004" name="Syst. Appl. Microbiol.">
        <title>Cryptoendolithic actinomycetes from antarctic sandstone rock samples: Micromonospora endolithica sp. nov. and two isolates related to Micromonospora coerulea Jensen 1932.</title>
        <authorList>
            <person name="Hirsch P."/>
            <person name="Mevs U."/>
            <person name="Kroppenstedt R.M."/>
            <person name="Schumann P."/>
            <person name="Stackebrandt E."/>
        </authorList>
    </citation>
    <scope>NUCLEOTIDE SEQUENCE [LARGE SCALE GENOMIC DNA]</scope>
    <source>
        <strain evidence="7 8">JCM 12677</strain>
    </source>
</reference>
<evidence type="ECO:0000256" key="2">
    <source>
        <dbReference type="ARBA" id="ARBA00022475"/>
    </source>
</evidence>
<keyword evidence="5 6" id="KW-0472">Membrane</keyword>
<keyword evidence="8" id="KW-1185">Reference proteome</keyword>
<dbReference type="InterPro" id="IPR036259">
    <property type="entry name" value="MFS_trans_sf"/>
</dbReference>
<keyword evidence="3 6" id="KW-0812">Transmembrane</keyword>
<gene>
    <name evidence="7" type="ORF">D7223_22995</name>
</gene>
<evidence type="ECO:0000256" key="3">
    <source>
        <dbReference type="ARBA" id="ARBA00022692"/>
    </source>
</evidence>
<feature type="transmembrane region" description="Helical" evidence="6">
    <location>
        <begin position="337"/>
        <end position="355"/>
    </location>
</feature>
<feature type="transmembrane region" description="Helical" evidence="6">
    <location>
        <begin position="46"/>
        <end position="70"/>
    </location>
</feature>
<feature type="transmembrane region" description="Helical" evidence="6">
    <location>
        <begin position="275"/>
        <end position="292"/>
    </location>
</feature>
<feature type="transmembrane region" description="Helical" evidence="6">
    <location>
        <begin position="168"/>
        <end position="187"/>
    </location>
</feature>
<dbReference type="AlphaFoldDB" id="A0A3A9Z3Y3"/>
<dbReference type="EMBL" id="RBAK01000010">
    <property type="protein sequence ID" value="RKN42017.1"/>
    <property type="molecule type" value="Genomic_DNA"/>
</dbReference>
<feature type="transmembrane region" description="Helical" evidence="6">
    <location>
        <begin position="140"/>
        <end position="162"/>
    </location>
</feature>
<feature type="transmembrane region" description="Helical" evidence="6">
    <location>
        <begin position="298"/>
        <end position="316"/>
    </location>
</feature>
<dbReference type="OrthoDB" id="3287459at2"/>
<feature type="transmembrane region" description="Helical" evidence="6">
    <location>
        <begin position="244"/>
        <end position="263"/>
    </location>
</feature>
<keyword evidence="2" id="KW-1003">Cell membrane</keyword>
<accession>A0A3A9Z3Y3</accession>
<organism evidence="7 8">
    <name type="scientific">Micromonospora endolithica</name>
    <dbReference type="NCBI Taxonomy" id="230091"/>
    <lineage>
        <taxon>Bacteria</taxon>
        <taxon>Bacillati</taxon>
        <taxon>Actinomycetota</taxon>
        <taxon>Actinomycetes</taxon>
        <taxon>Micromonosporales</taxon>
        <taxon>Micromonosporaceae</taxon>
        <taxon>Micromonospora</taxon>
    </lineage>
</organism>
<feature type="transmembrane region" description="Helical" evidence="6">
    <location>
        <begin position="361"/>
        <end position="382"/>
    </location>
</feature>
<name>A0A3A9Z3Y3_9ACTN</name>
<evidence type="ECO:0000256" key="6">
    <source>
        <dbReference type="SAM" id="Phobius"/>
    </source>
</evidence>
<evidence type="ECO:0000313" key="7">
    <source>
        <dbReference type="EMBL" id="RKN42017.1"/>
    </source>
</evidence>
<feature type="transmembrane region" description="Helical" evidence="6">
    <location>
        <begin position="77"/>
        <end position="95"/>
    </location>
</feature>
<dbReference type="RefSeq" id="WP_120730511.1">
    <property type="nucleotide sequence ID" value="NZ_RBAK01000010.1"/>
</dbReference>
<proteinExistence type="predicted"/>
<sequence>MSTYRELFRTPEFTPLFAGTSVAVAARTLSGLALGTMVYAATGSPLLAALSMFGPSFAQLLGVFTVLSAADRLPPRAATVGIACLFAAGTATLAVPGLPGWGTALVILGIGLVSSLAGGVRWALLGEILSTERYLLGRSVFNMAVGVMQIAGFALGGVLVAVLTPRQALLVAAGLHLVAAAVALLGLTTRPPRAPGRPSIRRTWQVNGRLWASPGRRTTYLALWVPNGLVVGCEALYVPYAPASASALFVVTAFGMLAGDTFVGRFLPQRYRHRLITPLQVLLAAPFLLFALPLPPGLALTAAGLGAVGFGAGLLLQDRLLAQTDDEVRGQALGLHSAGMLSMHAVGATVAGAVAEFLPVGTAMAVMAAASLCVSATLAAALRRPVPARVRVG</sequence>
<dbReference type="Gene3D" id="1.20.1250.20">
    <property type="entry name" value="MFS general substrate transporter like domains"/>
    <property type="match status" value="1"/>
</dbReference>
<protein>
    <submittedName>
        <fullName evidence="7">MFS transporter</fullName>
    </submittedName>
</protein>
<dbReference type="GO" id="GO:0005886">
    <property type="term" value="C:plasma membrane"/>
    <property type="evidence" value="ECO:0007669"/>
    <property type="project" value="UniProtKB-SubCell"/>
</dbReference>
<evidence type="ECO:0000256" key="1">
    <source>
        <dbReference type="ARBA" id="ARBA00004651"/>
    </source>
</evidence>
<feature type="transmembrane region" description="Helical" evidence="6">
    <location>
        <begin position="101"/>
        <end position="120"/>
    </location>
</feature>
<comment type="subcellular location">
    <subcellularLocation>
        <location evidence="1">Cell membrane</location>
        <topology evidence="1">Multi-pass membrane protein</topology>
    </subcellularLocation>
</comment>
<dbReference type="CDD" id="cd06173">
    <property type="entry name" value="MFS_MefA_like"/>
    <property type="match status" value="1"/>
</dbReference>
<feature type="transmembrane region" description="Helical" evidence="6">
    <location>
        <begin position="219"/>
        <end position="238"/>
    </location>
</feature>
<evidence type="ECO:0000256" key="4">
    <source>
        <dbReference type="ARBA" id="ARBA00022989"/>
    </source>
</evidence>
<feature type="transmembrane region" description="Helical" evidence="6">
    <location>
        <begin position="16"/>
        <end position="40"/>
    </location>
</feature>
<evidence type="ECO:0000256" key="5">
    <source>
        <dbReference type="ARBA" id="ARBA00023136"/>
    </source>
</evidence>
<dbReference type="Proteomes" id="UP000281726">
    <property type="component" value="Unassembled WGS sequence"/>
</dbReference>
<keyword evidence="4 6" id="KW-1133">Transmembrane helix</keyword>
<dbReference type="SUPFAM" id="SSF103473">
    <property type="entry name" value="MFS general substrate transporter"/>
    <property type="match status" value="1"/>
</dbReference>